<reference evidence="1" key="1">
    <citation type="journal article" date="2014" name="Int. J. Syst. Evol. Microbiol.">
        <title>Complete genome sequence of Corynebacterium casei LMG S-19264T (=DSM 44701T), isolated from a smear-ripened cheese.</title>
        <authorList>
            <consortium name="US DOE Joint Genome Institute (JGI-PGF)"/>
            <person name="Walter F."/>
            <person name="Albersmeier A."/>
            <person name="Kalinowski J."/>
            <person name="Ruckert C."/>
        </authorList>
    </citation>
    <scope>NUCLEOTIDE SEQUENCE</scope>
    <source>
        <strain evidence="1">CGMCC 1.15178</strain>
    </source>
</reference>
<organism evidence="1 2">
    <name type="scientific">Paenibacillus nasutitermitis</name>
    <dbReference type="NCBI Taxonomy" id="1652958"/>
    <lineage>
        <taxon>Bacteria</taxon>
        <taxon>Bacillati</taxon>
        <taxon>Bacillota</taxon>
        <taxon>Bacilli</taxon>
        <taxon>Bacillales</taxon>
        <taxon>Paenibacillaceae</taxon>
        <taxon>Paenibacillus</taxon>
    </lineage>
</organism>
<accession>A0A917DZP5</accession>
<keyword evidence="2" id="KW-1185">Reference proteome</keyword>
<name>A0A917DZP5_9BACL</name>
<comment type="caution">
    <text evidence="1">The sequence shown here is derived from an EMBL/GenBank/DDBJ whole genome shotgun (WGS) entry which is preliminary data.</text>
</comment>
<sequence>MAQDGIFLTLQSGELDCREINETLGVPLNEEYKRWNLYAAKLYNIHQIIQEHGFFDVTQHRFFIKSRSIKKKRGGKANIVVLATNKCAYWLPVTVRK</sequence>
<evidence type="ECO:0000313" key="2">
    <source>
        <dbReference type="Proteomes" id="UP000612456"/>
    </source>
</evidence>
<gene>
    <name evidence="1" type="ORF">GCM10010911_48170</name>
</gene>
<dbReference type="EMBL" id="BMHP01000003">
    <property type="protein sequence ID" value="GGD84246.1"/>
    <property type="molecule type" value="Genomic_DNA"/>
</dbReference>
<dbReference type="Proteomes" id="UP000612456">
    <property type="component" value="Unassembled WGS sequence"/>
</dbReference>
<proteinExistence type="predicted"/>
<protein>
    <submittedName>
        <fullName evidence="1">Uncharacterized protein</fullName>
    </submittedName>
</protein>
<reference evidence="1" key="2">
    <citation type="submission" date="2020-09" db="EMBL/GenBank/DDBJ databases">
        <authorList>
            <person name="Sun Q."/>
            <person name="Zhou Y."/>
        </authorList>
    </citation>
    <scope>NUCLEOTIDE SEQUENCE</scope>
    <source>
        <strain evidence="1">CGMCC 1.15178</strain>
    </source>
</reference>
<evidence type="ECO:0000313" key="1">
    <source>
        <dbReference type="EMBL" id="GGD84246.1"/>
    </source>
</evidence>
<dbReference type="AlphaFoldDB" id="A0A917DZP5"/>